<accession>A0A844E5Q6</accession>
<reference evidence="2 3" key="1">
    <citation type="journal article" date="2019" name="Nat. Med.">
        <title>A library of human gut bacterial isolates paired with longitudinal multiomics data enables mechanistic microbiome research.</title>
        <authorList>
            <person name="Poyet M."/>
            <person name="Groussin M."/>
            <person name="Gibbons S.M."/>
            <person name="Avila-Pacheco J."/>
            <person name="Jiang X."/>
            <person name="Kearney S.M."/>
            <person name="Perrotta A.R."/>
            <person name="Berdy B."/>
            <person name="Zhao S."/>
            <person name="Lieberman T.D."/>
            <person name="Swanson P.K."/>
            <person name="Smith M."/>
            <person name="Roesemann S."/>
            <person name="Alexander J.E."/>
            <person name="Rich S.A."/>
            <person name="Livny J."/>
            <person name="Vlamakis H."/>
            <person name="Clish C."/>
            <person name="Bullock K."/>
            <person name="Deik A."/>
            <person name="Scott J."/>
            <person name="Pierce K.A."/>
            <person name="Xavier R.J."/>
            <person name="Alm E.J."/>
        </authorList>
    </citation>
    <scope>NUCLEOTIDE SEQUENCE [LARGE SCALE GENOMIC DNA]</scope>
    <source>
        <strain evidence="2 3">BIOML-A3</strain>
    </source>
</reference>
<name>A0A844E5Q6_EUBRA</name>
<gene>
    <name evidence="2" type="ORF">GKE72_14845</name>
</gene>
<keyword evidence="1" id="KW-0812">Transmembrane</keyword>
<protein>
    <submittedName>
        <fullName evidence="2">Uncharacterized protein</fullName>
    </submittedName>
</protein>
<evidence type="ECO:0000256" key="1">
    <source>
        <dbReference type="SAM" id="Phobius"/>
    </source>
</evidence>
<dbReference type="AlphaFoldDB" id="A0A844E5Q6"/>
<dbReference type="EMBL" id="WKRA01000038">
    <property type="protein sequence ID" value="MSD17306.1"/>
    <property type="molecule type" value="Genomic_DNA"/>
</dbReference>
<evidence type="ECO:0000313" key="3">
    <source>
        <dbReference type="Proteomes" id="UP000431304"/>
    </source>
</evidence>
<dbReference type="Proteomes" id="UP000431304">
    <property type="component" value="Unassembled WGS sequence"/>
</dbReference>
<sequence>MRSNVTTDYHGEQEKSTGKKILFHNFYRCLRLKSQVIILGGLLLAIIKSVCYNPKMTVSSRSIPFSKKIQ</sequence>
<proteinExistence type="predicted"/>
<evidence type="ECO:0000313" key="2">
    <source>
        <dbReference type="EMBL" id="MSD17306.1"/>
    </source>
</evidence>
<organism evidence="2 3">
    <name type="scientific">Eubacterium ramulus</name>
    <dbReference type="NCBI Taxonomy" id="39490"/>
    <lineage>
        <taxon>Bacteria</taxon>
        <taxon>Bacillati</taxon>
        <taxon>Bacillota</taxon>
        <taxon>Clostridia</taxon>
        <taxon>Eubacteriales</taxon>
        <taxon>Eubacteriaceae</taxon>
        <taxon>Eubacterium</taxon>
    </lineage>
</organism>
<feature type="transmembrane region" description="Helical" evidence="1">
    <location>
        <begin position="32"/>
        <end position="51"/>
    </location>
</feature>
<keyword evidence="1" id="KW-0472">Membrane</keyword>
<keyword evidence="1" id="KW-1133">Transmembrane helix</keyword>
<dbReference type="RefSeq" id="WP_173017736.1">
    <property type="nucleotide sequence ID" value="NZ_WKRA01000038.1"/>
</dbReference>
<comment type="caution">
    <text evidence="2">The sequence shown here is derived from an EMBL/GenBank/DDBJ whole genome shotgun (WGS) entry which is preliminary data.</text>
</comment>